<dbReference type="Pfam" id="PF13354">
    <property type="entry name" value="Beta-lactamase2"/>
    <property type="match status" value="1"/>
</dbReference>
<evidence type="ECO:0000313" key="3">
    <source>
        <dbReference type="Proteomes" id="UP001144471"/>
    </source>
</evidence>
<dbReference type="InterPro" id="IPR045155">
    <property type="entry name" value="Beta-lactam_cat"/>
</dbReference>
<dbReference type="Proteomes" id="UP001144471">
    <property type="component" value="Unassembled WGS sequence"/>
</dbReference>
<feature type="domain" description="Beta-lactamase class A catalytic" evidence="1">
    <location>
        <begin position="2"/>
        <end position="175"/>
    </location>
</feature>
<keyword evidence="3" id="KW-1185">Reference proteome</keyword>
<dbReference type="PANTHER" id="PTHR35333:SF3">
    <property type="entry name" value="BETA-LACTAMASE-TYPE TRANSPEPTIDASE FOLD CONTAINING PROTEIN"/>
    <property type="match status" value="1"/>
</dbReference>
<reference evidence="2" key="1">
    <citation type="submission" date="2022-12" db="EMBL/GenBank/DDBJ databases">
        <title>Reference genome sequencing for broad-spectrum identification of bacterial and archaeal isolates by mass spectrometry.</title>
        <authorList>
            <person name="Sekiguchi Y."/>
            <person name="Tourlousse D.M."/>
        </authorList>
    </citation>
    <scope>NUCLEOTIDE SEQUENCE</scope>
    <source>
        <strain evidence="2">10succ1</strain>
    </source>
</reference>
<evidence type="ECO:0000313" key="2">
    <source>
        <dbReference type="EMBL" id="GLI57599.1"/>
    </source>
</evidence>
<organism evidence="2 3">
    <name type="scientific">Propionigenium maris DSM 9537</name>
    <dbReference type="NCBI Taxonomy" id="1123000"/>
    <lineage>
        <taxon>Bacteria</taxon>
        <taxon>Fusobacteriati</taxon>
        <taxon>Fusobacteriota</taxon>
        <taxon>Fusobacteriia</taxon>
        <taxon>Fusobacteriales</taxon>
        <taxon>Fusobacteriaceae</taxon>
        <taxon>Propionigenium</taxon>
    </lineage>
</organism>
<dbReference type="PRINTS" id="PR00118">
    <property type="entry name" value="BLACTAMASEA"/>
</dbReference>
<gene>
    <name evidence="2" type="ORF">PM10SUCC1_31130</name>
</gene>
<dbReference type="PANTHER" id="PTHR35333">
    <property type="entry name" value="BETA-LACTAMASE"/>
    <property type="match status" value="1"/>
</dbReference>
<dbReference type="GO" id="GO:0030655">
    <property type="term" value="P:beta-lactam antibiotic catabolic process"/>
    <property type="evidence" value="ECO:0007669"/>
    <property type="project" value="InterPro"/>
</dbReference>
<dbReference type="GO" id="GO:0008800">
    <property type="term" value="F:beta-lactamase activity"/>
    <property type="evidence" value="ECO:0007669"/>
    <property type="project" value="InterPro"/>
</dbReference>
<dbReference type="InterPro" id="IPR012338">
    <property type="entry name" value="Beta-lactam/transpept-like"/>
</dbReference>
<dbReference type="SUPFAM" id="SSF56601">
    <property type="entry name" value="beta-lactamase/transpeptidase-like"/>
    <property type="match status" value="1"/>
</dbReference>
<dbReference type="GO" id="GO:0046677">
    <property type="term" value="P:response to antibiotic"/>
    <property type="evidence" value="ECO:0007669"/>
    <property type="project" value="InterPro"/>
</dbReference>
<dbReference type="Gene3D" id="3.40.710.10">
    <property type="entry name" value="DD-peptidase/beta-lactamase superfamily"/>
    <property type="match status" value="1"/>
</dbReference>
<dbReference type="InterPro" id="IPR000871">
    <property type="entry name" value="Beta-lactam_class-A"/>
</dbReference>
<comment type="caution">
    <text evidence="2">The sequence shown here is derived from an EMBL/GenBank/DDBJ whole genome shotgun (WGS) entry which is preliminary data.</text>
</comment>
<name>A0A9W6GPE2_9FUSO</name>
<protein>
    <recommendedName>
        <fullName evidence="1">Beta-lactamase class A catalytic domain-containing protein</fullName>
    </recommendedName>
</protein>
<sequence>MLSLDKKVDVHEDEILSYAPVTKEFVGRTIALDEVCSAAMLMSDNTAANIMLRNLGGPQELTKFLREIGDTTTRIDRVEPELNEALKGDERDTTTPKAIVVTLDKLLYGKVLSDTSKEQLKKWMMDNKIADNLLRSVLPKGYLIADRSGAGGYGSRSITAVVWSEDDTPIIISIYLTQTDATFAERNEAIVQIGDVIFNEYLNN</sequence>
<dbReference type="NCBIfam" id="NF033103">
    <property type="entry name" value="bla_class_A"/>
    <property type="match status" value="1"/>
</dbReference>
<proteinExistence type="predicted"/>
<dbReference type="AlphaFoldDB" id="A0A9W6GPE2"/>
<dbReference type="EMBL" id="BSDY01000021">
    <property type="protein sequence ID" value="GLI57599.1"/>
    <property type="molecule type" value="Genomic_DNA"/>
</dbReference>
<accession>A0A9W6GPE2</accession>
<evidence type="ECO:0000259" key="1">
    <source>
        <dbReference type="Pfam" id="PF13354"/>
    </source>
</evidence>